<evidence type="ECO:0000256" key="1">
    <source>
        <dbReference type="SAM" id="MobiDB-lite"/>
    </source>
</evidence>
<accession>A0A838L1L2</accession>
<dbReference type="Proteomes" id="UP000570166">
    <property type="component" value="Unassembled WGS sequence"/>
</dbReference>
<reference evidence="2 3" key="1">
    <citation type="submission" date="2020-07" db="EMBL/GenBank/DDBJ databases">
        <authorList>
            <person name="Sun Q."/>
        </authorList>
    </citation>
    <scope>NUCLEOTIDE SEQUENCE [LARGE SCALE GENOMIC DNA]</scope>
    <source>
        <strain evidence="2 3">CGMCC 1.13654</strain>
    </source>
</reference>
<organism evidence="2 3">
    <name type="scientific">Sphingomonas chungangi</name>
    <dbReference type="NCBI Taxonomy" id="2683589"/>
    <lineage>
        <taxon>Bacteria</taxon>
        <taxon>Pseudomonadati</taxon>
        <taxon>Pseudomonadota</taxon>
        <taxon>Alphaproteobacteria</taxon>
        <taxon>Sphingomonadales</taxon>
        <taxon>Sphingomonadaceae</taxon>
        <taxon>Sphingomonas</taxon>
    </lineage>
</organism>
<feature type="region of interest" description="Disordered" evidence="1">
    <location>
        <begin position="196"/>
        <end position="216"/>
    </location>
</feature>
<gene>
    <name evidence="2" type="ORF">HZF05_03080</name>
</gene>
<sequence length="371" mass="41255">MGRKSKDEVTIGKMAGITDDEALSRFKPGRGAELIPAAEIEAKLAELNARVTKAQEDGAKGALSSSQILNAGDEKILQGQLRENKRIVEALVGHLVQHVVMSTMIEGALAAAQKDIKQRAAHVGAEHLKLIQRMIKMGLKAEDCRVSDGDLKVFVELLKTRGTSIVRNLLPFPDQRQRHTDETLAASEEEAAAIRAESGARTKHEPPPYVEPPYEREAPTDYAEPWNRELGPTPRDFWSIDFKIPTGYFWEASENEDPAMEVVRDMPLPAHDEWDGLREIDASFGLVTKPGMMSRGSGEVRLRTFFGALRFIKEENVPDVWIRAWIFLLWARHAPTEEIERKFGKDYFGGLSIPDPSNGSFAIRTLFAGGG</sequence>
<dbReference type="AlphaFoldDB" id="A0A838L1L2"/>
<comment type="caution">
    <text evidence="2">The sequence shown here is derived from an EMBL/GenBank/DDBJ whole genome shotgun (WGS) entry which is preliminary data.</text>
</comment>
<protein>
    <submittedName>
        <fullName evidence="2">Uncharacterized protein</fullName>
    </submittedName>
</protein>
<dbReference type="RefSeq" id="WP_160365133.1">
    <property type="nucleotide sequence ID" value="NZ_JACEIB010000001.1"/>
</dbReference>
<dbReference type="EMBL" id="JACEIB010000001">
    <property type="protein sequence ID" value="MBA2933074.1"/>
    <property type="molecule type" value="Genomic_DNA"/>
</dbReference>
<evidence type="ECO:0000313" key="2">
    <source>
        <dbReference type="EMBL" id="MBA2933074.1"/>
    </source>
</evidence>
<name>A0A838L1L2_9SPHN</name>
<evidence type="ECO:0000313" key="3">
    <source>
        <dbReference type="Proteomes" id="UP000570166"/>
    </source>
</evidence>
<proteinExistence type="predicted"/>
<keyword evidence="3" id="KW-1185">Reference proteome</keyword>